<reference evidence="1" key="1">
    <citation type="submission" date="2014-11" db="EMBL/GenBank/DDBJ databases">
        <authorList>
            <person name="Amaro Gonzalez C."/>
        </authorList>
    </citation>
    <scope>NUCLEOTIDE SEQUENCE</scope>
</reference>
<dbReference type="EMBL" id="GBXM01035635">
    <property type="protein sequence ID" value="JAH72942.1"/>
    <property type="molecule type" value="Transcribed_RNA"/>
</dbReference>
<evidence type="ECO:0000313" key="1">
    <source>
        <dbReference type="EMBL" id="JAH72942.1"/>
    </source>
</evidence>
<protein>
    <submittedName>
        <fullName evidence="1">Uncharacterized protein</fullName>
    </submittedName>
</protein>
<dbReference type="AlphaFoldDB" id="A0A0E9V4H9"/>
<reference evidence="1" key="2">
    <citation type="journal article" date="2015" name="Fish Shellfish Immunol.">
        <title>Early steps in the European eel (Anguilla anguilla)-Vibrio vulnificus interaction in the gills: Role of the RtxA13 toxin.</title>
        <authorList>
            <person name="Callol A."/>
            <person name="Pajuelo D."/>
            <person name="Ebbesson L."/>
            <person name="Teles M."/>
            <person name="MacKenzie S."/>
            <person name="Amaro C."/>
        </authorList>
    </citation>
    <scope>NUCLEOTIDE SEQUENCE</scope>
</reference>
<organism evidence="1">
    <name type="scientific">Anguilla anguilla</name>
    <name type="common">European freshwater eel</name>
    <name type="synonym">Muraena anguilla</name>
    <dbReference type="NCBI Taxonomy" id="7936"/>
    <lineage>
        <taxon>Eukaryota</taxon>
        <taxon>Metazoa</taxon>
        <taxon>Chordata</taxon>
        <taxon>Craniata</taxon>
        <taxon>Vertebrata</taxon>
        <taxon>Euteleostomi</taxon>
        <taxon>Actinopterygii</taxon>
        <taxon>Neopterygii</taxon>
        <taxon>Teleostei</taxon>
        <taxon>Anguilliformes</taxon>
        <taxon>Anguillidae</taxon>
        <taxon>Anguilla</taxon>
    </lineage>
</organism>
<accession>A0A0E9V4H9</accession>
<proteinExistence type="predicted"/>
<name>A0A0E9V4H9_ANGAN</name>
<sequence>MVLFITHRCCVKATKHYLMNYTQKCCAMFGFCTHFK</sequence>